<evidence type="ECO:0000256" key="1">
    <source>
        <dbReference type="ARBA" id="ARBA00004141"/>
    </source>
</evidence>
<comment type="subcellular location">
    <subcellularLocation>
        <location evidence="1">Membrane</location>
        <topology evidence="1">Multi-pass membrane protein</topology>
    </subcellularLocation>
</comment>
<evidence type="ECO:0000313" key="11">
    <source>
        <dbReference type="Proteomes" id="UP001314170"/>
    </source>
</evidence>
<keyword evidence="5 7" id="KW-0040">ANK repeat</keyword>
<dbReference type="InterPro" id="IPR026961">
    <property type="entry name" value="PGG_dom"/>
</dbReference>
<dbReference type="Proteomes" id="UP001314170">
    <property type="component" value="Unassembled WGS sequence"/>
</dbReference>
<comment type="caution">
    <text evidence="10">The sequence shown here is derived from an EMBL/GenBank/DDBJ whole genome shotgun (WGS) entry which is preliminary data.</text>
</comment>
<feature type="transmembrane region" description="Helical" evidence="8">
    <location>
        <begin position="205"/>
        <end position="224"/>
    </location>
</feature>
<keyword evidence="6 8" id="KW-0472">Membrane</keyword>
<dbReference type="Gene3D" id="1.25.40.20">
    <property type="entry name" value="Ankyrin repeat-containing domain"/>
    <property type="match status" value="1"/>
</dbReference>
<feature type="domain" description="PGG" evidence="9">
    <location>
        <begin position="197"/>
        <end position="316"/>
    </location>
</feature>
<organism evidence="10 11">
    <name type="scientific">Dovyalis caffra</name>
    <dbReference type="NCBI Taxonomy" id="77055"/>
    <lineage>
        <taxon>Eukaryota</taxon>
        <taxon>Viridiplantae</taxon>
        <taxon>Streptophyta</taxon>
        <taxon>Embryophyta</taxon>
        <taxon>Tracheophyta</taxon>
        <taxon>Spermatophyta</taxon>
        <taxon>Magnoliopsida</taxon>
        <taxon>eudicotyledons</taxon>
        <taxon>Gunneridae</taxon>
        <taxon>Pentapetalae</taxon>
        <taxon>rosids</taxon>
        <taxon>fabids</taxon>
        <taxon>Malpighiales</taxon>
        <taxon>Salicaceae</taxon>
        <taxon>Flacourtieae</taxon>
        <taxon>Dovyalis</taxon>
    </lineage>
</organism>
<evidence type="ECO:0000256" key="8">
    <source>
        <dbReference type="SAM" id="Phobius"/>
    </source>
</evidence>
<reference evidence="10 11" key="1">
    <citation type="submission" date="2024-01" db="EMBL/GenBank/DDBJ databases">
        <authorList>
            <person name="Waweru B."/>
        </authorList>
    </citation>
    <scope>NUCLEOTIDE SEQUENCE [LARGE SCALE GENOMIC DNA]</scope>
</reference>
<keyword evidence="3" id="KW-0677">Repeat</keyword>
<protein>
    <recommendedName>
        <fullName evidence="9">PGG domain-containing protein</fullName>
    </recommendedName>
</protein>
<gene>
    <name evidence="10" type="ORF">DCAF_LOCUS22539</name>
</gene>
<evidence type="ECO:0000259" key="9">
    <source>
        <dbReference type="Pfam" id="PF13962"/>
    </source>
</evidence>
<dbReference type="EMBL" id="CAWUPB010001178">
    <property type="protein sequence ID" value="CAK7349818.1"/>
    <property type="molecule type" value="Genomic_DNA"/>
</dbReference>
<dbReference type="Pfam" id="PF13962">
    <property type="entry name" value="PGG"/>
    <property type="match status" value="1"/>
</dbReference>
<sequence length="338" mass="38165">MKQIASEIQTFYALKMKREGMHFTMHHPWVVFGRLPLDKYCDDASKQNREGNLPIHVASKKGHANVVKEYISKYTYRTEYLGNKGRDILHVAAEIGNPRLVKYILANNKLQALVNTKDQDGSTPLHLASKHGRPITTYFLDNLADQKSDKNAGNQEAKGGLTYIGVMMTLSILHFFGDREKSRVEYFDIRTRPVPKEEIKSRIEIFLVLAVLVASVTFAGLLQLPKSESQLESQISDITTYNIQKQGVSEENEGDLRNLYIYFDMLALSWAVMASIILCWSHLYGAKVAELAVWVEAISTGVAVYMMWLAFVFAVAINTSKSFGFFIYTILVGGVTEF</sequence>
<keyword evidence="2 8" id="KW-0812">Transmembrane</keyword>
<accession>A0AAV1SHR8</accession>
<dbReference type="InterPro" id="IPR036770">
    <property type="entry name" value="Ankyrin_rpt-contain_sf"/>
</dbReference>
<dbReference type="PANTHER" id="PTHR24186">
    <property type="entry name" value="PROTEIN PHOSPHATASE 1 REGULATORY SUBUNIT"/>
    <property type="match status" value="1"/>
</dbReference>
<dbReference type="GO" id="GO:0005886">
    <property type="term" value="C:plasma membrane"/>
    <property type="evidence" value="ECO:0007669"/>
    <property type="project" value="TreeGrafter"/>
</dbReference>
<proteinExistence type="predicted"/>
<keyword evidence="11" id="KW-1185">Reference proteome</keyword>
<evidence type="ECO:0000256" key="7">
    <source>
        <dbReference type="PROSITE-ProRule" id="PRU00023"/>
    </source>
</evidence>
<dbReference type="Pfam" id="PF12796">
    <property type="entry name" value="Ank_2"/>
    <property type="match status" value="1"/>
</dbReference>
<evidence type="ECO:0000256" key="6">
    <source>
        <dbReference type="ARBA" id="ARBA00023136"/>
    </source>
</evidence>
<dbReference type="SUPFAM" id="SSF48403">
    <property type="entry name" value="Ankyrin repeat"/>
    <property type="match status" value="1"/>
</dbReference>
<evidence type="ECO:0000256" key="5">
    <source>
        <dbReference type="ARBA" id="ARBA00023043"/>
    </source>
</evidence>
<evidence type="ECO:0000256" key="3">
    <source>
        <dbReference type="ARBA" id="ARBA00022737"/>
    </source>
</evidence>
<evidence type="ECO:0000256" key="4">
    <source>
        <dbReference type="ARBA" id="ARBA00022989"/>
    </source>
</evidence>
<feature type="repeat" description="ANK" evidence="7">
    <location>
        <begin position="120"/>
        <end position="155"/>
    </location>
</feature>
<evidence type="ECO:0000256" key="2">
    <source>
        <dbReference type="ARBA" id="ARBA00022692"/>
    </source>
</evidence>
<name>A0AAV1SHR8_9ROSI</name>
<dbReference type="AlphaFoldDB" id="A0AAV1SHR8"/>
<dbReference type="SMART" id="SM00248">
    <property type="entry name" value="ANK"/>
    <property type="match status" value="3"/>
</dbReference>
<feature type="transmembrane region" description="Helical" evidence="8">
    <location>
        <begin position="292"/>
        <end position="317"/>
    </location>
</feature>
<dbReference type="PROSITE" id="PS50088">
    <property type="entry name" value="ANK_REPEAT"/>
    <property type="match status" value="1"/>
</dbReference>
<evidence type="ECO:0000313" key="10">
    <source>
        <dbReference type="EMBL" id="CAK7349818.1"/>
    </source>
</evidence>
<feature type="transmembrane region" description="Helical" evidence="8">
    <location>
        <begin position="259"/>
        <end position="280"/>
    </location>
</feature>
<dbReference type="InterPro" id="IPR002110">
    <property type="entry name" value="Ankyrin_rpt"/>
</dbReference>
<keyword evidence="4 8" id="KW-1133">Transmembrane helix</keyword>
<dbReference type="PANTHER" id="PTHR24186:SF46">
    <property type="entry name" value="PROTEIN ACCELERATED CELL DEATH 6-LIKE"/>
    <property type="match status" value="1"/>
</dbReference>